<dbReference type="Proteomes" id="UP000070433">
    <property type="component" value="Chromosome"/>
</dbReference>
<dbReference type="AlphaFoldDB" id="A0A127JZJ0"/>
<dbReference type="EMBL" id="CP010951">
    <property type="protein sequence ID" value="AMO25354.1"/>
    <property type="molecule type" value="Genomic_DNA"/>
</dbReference>
<proteinExistence type="inferred from homology"/>
<evidence type="ECO:0000256" key="2">
    <source>
        <dbReference type="RuleBase" id="RU362039"/>
    </source>
</evidence>
<name>A0A127JZJ0_9BURK</name>
<sequence length="152" mass="16034">MLRIGLISDTHGLLRPQALEALRGCDRILHAGDVGHPAVLQDLAALAPVTAVRGNNDTGPWAQALPETDLLQLGEIRLYLLHDLAQLAIDPRVAGVRVVVSGHSHQPGIAQRDGVLYVNPGSAGPRRFKLPVAVGELAIAGPSVSPRIVPLQ</sequence>
<evidence type="ECO:0000256" key="1">
    <source>
        <dbReference type="ARBA" id="ARBA00008950"/>
    </source>
</evidence>
<reference evidence="4 5" key="1">
    <citation type="journal article" date="2014" name="Int. J. Syst. Evol. Microbiol.">
        <title>Ramlibacter solisilvae sp. nov., isolated from forest soil, and emended description of the genus Ramlibacter.</title>
        <authorList>
            <person name="Lee H.J."/>
            <person name="Lee S.H."/>
            <person name="Lee S.S."/>
            <person name="Lee J.S."/>
            <person name="Kim Y."/>
            <person name="Kim S.C."/>
            <person name="Jeon C.O."/>
        </authorList>
    </citation>
    <scope>NUCLEOTIDE SEQUENCE [LARGE SCALE GENOMIC DNA]</scope>
    <source>
        <strain evidence="4 5">5-10</strain>
    </source>
</reference>
<dbReference type="InterPro" id="IPR024654">
    <property type="entry name" value="Calcineurin-like_PHP_lpxH"/>
</dbReference>
<dbReference type="SUPFAM" id="SSF56300">
    <property type="entry name" value="Metallo-dependent phosphatases"/>
    <property type="match status" value="1"/>
</dbReference>
<protein>
    <recommendedName>
        <fullName evidence="2">Phosphoesterase</fullName>
        <ecNumber evidence="2">3.1.4.-</ecNumber>
    </recommendedName>
</protein>
<dbReference type="InterPro" id="IPR000979">
    <property type="entry name" value="Phosphodiesterase_MJ0936/Vps29"/>
</dbReference>
<gene>
    <name evidence="4" type="ORF">UC35_09340</name>
</gene>
<keyword evidence="2" id="KW-0479">Metal-binding</keyword>
<accession>A0A127JZJ0</accession>
<evidence type="ECO:0000259" key="3">
    <source>
        <dbReference type="Pfam" id="PF12850"/>
    </source>
</evidence>
<dbReference type="Gene3D" id="3.60.21.10">
    <property type="match status" value="1"/>
</dbReference>
<evidence type="ECO:0000313" key="4">
    <source>
        <dbReference type="EMBL" id="AMO25354.1"/>
    </source>
</evidence>
<comment type="similarity">
    <text evidence="1 2">Belongs to the metallophosphoesterase superfamily. YfcE family.</text>
</comment>
<organism evidence="4 5">
    <name type="scientific">Ramlibacter tataouinensis</name>
    <dbReference type="NCBI Taxonomy" id="94132"/>
    <lineage>
        <taxon>Bacteria</taxon>
        <taxon>Pseudomonadati</taxon>
        <taxon>Pseudomonadota</taxon>
        <taxon>Betaproteobacteria</taxon>
        <taxon>Burkholderiales</taxon>
        <taxon>Comamonadaceae</taxon>
        <taxon>Ramlibacter</taxon>
    </lineage>
</organism>
<dbReference type="PANTHER" id="PTHR11124">
    <property type="entry name" value="VACUOLAR SORTING PROTEIN VPS29"/>
    <property type="match status" value="1"/>
</dbReference>
<dbReference type="PATRIC" id="fig|94132.3.peg.1902"/>
<dbReference type="InterPro" id="IPR029052">
    <property type="entry name" value="Metallo-depent_PP-like"/>
</dbReference>
<dbReference type="GO" id="GO:0046872">
    <property type="term" value="F:metal ion binding"/>
    <property type="evidence" value="ECO:0007669"/>
    <property type="project" value="UniProtKB-KW"/>
</dbReference>
<dbReference type="GO" id="GO:0016787">
    <property type="term" value="F:hydrolase activity"/>
    <property type="evidence" value="ECO:0007669"/>
    <property type="project" value="UniProtKB-UniRule"/>
</dbReference>
<keyword evidence="5" id="KW-1185">Reference proteome</keyword>
<comment type="cofactor">
    <cofactor evidence="2">
        <name>a divalent metal cation</name>
        <dbReference type="ChEBI" id="CHEBI:60240"/>
    </cofactor>
</comment>
<dbReference type="NCBIfam" id="TIGR00040">
    <property type="entry name" value="yfcE"/>
    <property type="match status" value="1"/>
</dbReference>
<evidence type="ECO:0000313" key="5">
    <source>
        <dbReference type="Proteomes" id="UP000070433"/>
    </source>
</evidence>
<feature type="domain" description="Calcineurin-like phosphoesterase" evidence="3">
    <location>
        <begin position="2"/>
        <end position="133"/>
    </location>
</feature>
<dbReference type="EC" id="3.1.4.-" evidence="2"/>
<dbReference type="Pfam" id="PF12850">
    <property type="entry name" value="Metallophos_2"/>
    <property type="match status" value="1"/>
</dbReference>